<gene>
    <name evidence="1" type="ORF">SAMN05421855_10135</name>
</gene>
<organism evidence="1 2">
    <name type="scientific">Ulvibacter litoralis</name>
    <dbReference type="NCBI Taxonomy" id="227084"/>
    <lineage>
        <taxon>Bacteria</taxon>
        <taxon>Pseudomonadati</taxon>
        <taxon>Bacteroidota</taxon>
        <taxon>Flavobacteriia</taxon>
        <taxon>Flavobacteriales</taxon>
        <taxon>Flavobacteriaceae</taxon>
        <taxon>Ulvibacter</taxon>
    </lineage>
</organism>
<protein>
    <submittedName>
        <fullName evidence="1">Uncharacterized protein</fullName>
    </submittedName>
</protein>
<dbReference type="AlphaFoldDB" id="A0A1G7BV34"/>
<evidence type="ECO:0000313" key="1">
    <source>
        <dbReference type="EMBL" id="SDE30958.1"/>
    </source>
</evidence>
<evidence type="ECO:0000313" key="2">
    <source>
        <dbReference type="Proteomes" id="UP000199321"/>
    </source>
</evidence>
<dbReference type="Proteomes" id="UP000199321">
    <property type="component" value="Unassembled WGS sequence"/>
</dbReference>
<dbReference type="EMBL" id="FNBA01000001">
    <property type="protein sequence ID" value="SDE30958.1"/>
    <property type="molecule type" value="Genomic_DNA"/>
</dbReference>
<accession>A0A1G7BV34</accession>
<keyword evidence="2" id="KW-1185">Reference proteome</keyword>
<sequence length="79" mass="8865">MYATYLAGKELLQVTIQYNKQLPNAEVIVCAHNKTGKTKNLESFVFTSESPESEKLFELTEVKGRIVSIAIKNPSEAKF</sequence>
<name>A0A1G7BV34_9FLAO</name>
<reference evidence="1 2" key="1">
    <citation type="submission" date="2016-10" db="EMBL/GenBank/DDBJ databases">
        <authorList>
            <person name="de Groot N.N."/>
        </authorList>
    </citation>
    <scope>NUCLEOTIDE SEQUENCE [LARGE SCALE GENOMIC DNA]</scope>
    <source>
        <strain evidence="1 2">DSM 16195</strain>
    </source>
</reference>
<dbReference type="STRING" id="227084.SAMN05421855_10135"/>
<proteinExistence type="predicted"/>